<proteinExistence type="predicted"/>
<reference evidence="2" key="1">
    <citation type="submission" date="2016-11" db="UniProtKB">
        <authorList>
            <consortium name="WormBaseParasite"/>
        </authorList>
    </citation>
    <scope>IDENTIFICATION</scope>
    <source>
        <strain evidence="2">KR3021</strain>
    </source>
</reference>
<protein>
    <submittedName>
        <fullName evidence="2">NR LBD domain-containing protein</fullName>
    </submittedName>
</protein>
<organism evidence="1 2">
    <name type="scientific">Rhabditophanes sp. KR3021</name>
    <dbReference type="NCBI Taxonomy" id="114890"/>
    <lineage>
        <taxon>Eukaryota</taxon>
        <taxon>Metazoa</taxon>
        <taxon>Ecdysozoa</taxon>
        <taxon>Nematoda</taxon>
        <taxon>Chromadorea</taxon>
        <taxon>Rhabditida</taxon>
        <taxon>Tylenchina</taxon>
        <taxon>Panagrolaimomorpha</taxon>
        <taxon>Strongyloidoidea</taxon>
        <taxon>Alloionematidae</taxon>
        <taxon>Rhabditophanes</taxon>
    </lineage>
</organism>
<name>A0AC35TP84_9BILA</name>
<dbReference type="Proteomes" id="UP000095286">
    <property type="component" value="Unplaced"/>
</dbReference>
<sequence>MCKRIGMVWKNKEAESEIEVVQPRVLNYSPLSLTCSNTKTPTTPTTSEYPTLILFGNQTNFDYNDLLYKLKAILRGPIKTIRWLPGQYFTTLQSLCYGLREFEKAAHPFKANEIVRSNILNYTLFLEYQNNACIAFAHALLYSREFNQMSLTDRALLFNHSWPFFSAIEKIFHSLQTFGYDSPEVLIFSDNKHAANEEFARVICDQMDEKRSLHIFELFRPSNEHMLNCLYKPMKALKLDLIEFTYIIGQVLWSEEIAGFSQEGMKLARNIIISLNNDIHGYYCFNKNLSNYSYRLSQIVKLINQVHAQMSIKSEVMTAGRIFDLFDAGQFYSEKLDLNNPGLIYLMK</sequence>
<evidence type="ECO:0000313" key="1">
    <source>
        <dbReference type="Proteomes" id="UP000095286"/>
    </source>
</evidence>
<dbReference type="WBParaSite" id="RSKR_0000263700.1">
    <property type="protein sequence ID" value="RSKR_0000263700.1"/>
    <property type="gene ID" value="RSKR_0000263700"/>
</dbReference>
<accession>A0AC35TP84</accession>
<evidence type="ECO:0000313" key="2">
    <source>
        <dbReference type="WBParaSite" id="RSKR_0000263700.1"/>
    </source>
</evidence>